<accession>A0AAP0B2Y2</accession>
<evidence type="ECO:0000313" key="3">
    <source>
        <dbReference type="Proteomes" id="UP001418222"/>
    </source>
</evidence>
<organism evidence="2 3">
    <name type="scientific">Platanthera zijinensis</name>
    <dbReference type="NCBI Taxonomy" id="2320716"/>
    <lineage>
        <taxon>Eukaryota</taxon>
        <taxon>Viridiplantae</taxon>
        <taxon>Streptophyta</taxon>
        <taxon>Embryophyta</taxon>
        <taxon>Tracheophyta</taxon>
        <taxon>Spermatophyta</taxon>
        <taxon>Magnoliopsida</taxon>
        <taxon>Liliopsida</taxon>
        <taxon>Asparagales</taxon>
        <taxon>Orchidaceae</taxon>
        <taxon>Orchidoideae</taxon>
        <taxon>Orchideae</taxon>
        <taxon>Orchidinae</taxon>
        <taxon>Platanthera</taxon>
    </lineage>
</organism>
<gene>
    <name evidence="2" type="ORF">KSP39_PZI018502</name>
</gene>
<dbReference type="Proteomes" id="UP001418222">
    <property type="component" value="Unassembled WGS sequence"/>
</dbReference>
<dbReference type="Pfam" id="PF22936">
    <property type="entry name" value="Pol_BBD"/>
    <property type="match status" value="1"/>
</dbReference>
<feature type="domain" description="Retrovirus-related Pol polyprotein from transposon TNT 1-94-like beta-barrel" evidence="1">
    <location>
        <begin position="34"/>
        <end position="107"/>
    </location>
</feature>
<dbReference type="AlphaFoldDB" id="A0AAP0B2Y2"/>
<comment type="caution">
    <text evidence="2">The sequence shown here is derived from an EMBL/GenBank/DDBJ whole genome shotgun (WGS) entry which is preliminary data.</text>
</comment>
<keyword evidence="3" id="KW-1185">Reference proteome</keyword>
<reference evidence="2 3" key="1">
    <citation type="journal article" date="2022" name="Nat. Plants">
        <title>Genomes of leafy and leafless Platanthera orchids illuminate the evolution of mycoheterotrophy.</title>
        <authorList>
            <person name="Li M.H."/>
            <person name="Liu K.W."/>
            <person name="Li Z."/>
            <person name="Lu H.C."/>
            <person name="Ye Q.L."/>
            <person name="Zhang D."/>
            <person name="Wang J.Y."/>
            <person name="Li Y.F."/>
            <person name="Zhong Z.M."/>
            <person name="Liu X."/>
            <person name="Yu X."/>
            <person name="Liu D.K."/>
            <person name="Tu X.D."/>
            <person name="Liu B."/>
            <person name="Hao Y."/>
            <person name="Liao X.Y."/>
            <person name="Jiang Y.T."/>
            <person name="Sun W.H."/>
            <person name="Chen J."/>
            <person name="Chen Y.Q."/>
            <person name="Ai Y."/>
            <person name="Zhai J.W."/>
            <person name="Wu S.S."/>
            <person name="Zhou Z."/>
            <person name="Hsiao Y.Y."/>
            <person name="Wu W.L."/>
            <person name="Chen Y.Y."/>
            <person name="Lin Y.F."/>
            <person name="Hsu J.L."/>
            <person name="Li C.Y."/>
            <person name="Wang Z.W."/>
            <person name="Zhao X."/>
            <person name="Zhong W.Y."/>
            <person name="Ma X.K."/>
            <person name="Ma L."/>
            <person name="Huang J."/>
            <person name="Chen G.Z."/>
            <person name="Huang M.Z."/>
            <person name="Huang L."/>
            <person name="Peng D.H."/>
            <person name="Luo Y.B."/>
            <person name="Zou S.Q."/>
            <person name="Chen S.P."/>
            <person name="Lan S."/>
            <person name="Tsai W.C."/>
            <person name="Van de Peer Y."/>
            <person name="Liu Z.J."/>
        </authorList>
    </citation>
    <scope>NUCLEOTIDE SEQUENCE [LARGE SCALE GENOMIC DNA]</scope>
    <source>
        <strain evidence="2">Lor287</strain>
    </source>
</reference>
<name>A0AAP0B2Y2_9ASPA</name>
<dbReference type="EMBL" id="JBBWWQ010000016">
    <property type="protein sequence ID" value="KAK8925927.1"/>
    <property type="molecule type" value="Genomic_DNA"/>
</dbReference>
<evidence type="ECO:0000313" key="2">
    <source>
        <dbReference type="EMBL" id="KAK8925927.1"/>
    </source>
</evidence>
<evidence type="ECO:0000259" key="1">
    <source>
        <dbReference type="Pfam" id="PF22936"/>
    </source>
</evidence>
<proteinExistence type="predicted"/>
<sequence length="124" mass="13108">MLDHSSESATISFSYAHQGVRGAHSATACSSSQWIIDSGATDHMTGSATGFASYSSLSGRDKVSIVDGSLSLIAGKGFIPCSSLTLTLVLHAPKFTRNLLSISHLINSMNCSVTFFPPCVFFRT</sequence>
<protein>
    <recommendedName>
        <fullName evidence="1">Retrovirus-related Pol polyprotein from transposon TNT 1-94-like beta-barrel domain-containing protein</fullName>
    </recommendedName>
</protein>
<dbReference type="InterPro" id="IPR054722">
    <property type="entry name" value="PolX-like_BBD"/>
</dbReference>